<sequence>MAGLRSELRLLRHALAASARYPVFPIRPRGKTPAFEGWQERATQDERLIRSWFEARPYNIGVVTGRPDLFVVDLDSVRGDAAPPGDESVSGGWEVLARLARRSGHRFPGETHTVGTPTGGLHLYFTLPQGLVLPNSSGRLGFKIDTRGRGGYIVGAGSARPEGLYRVIRRGPAAVLPDWMVDALTPRPLPEPAPIPTGLSPTRIAGYVATPLREECEAVAAAAPGQRHHALLRAARILGEFVGAQMLDRETARVALLAACRAHIGVDGFTAHEAERAISDGIAYGSRRPRTPGGR</sequence>
<dbReference type="SUPFAM" id="SSF56747">
    <property type="entry name" value="Prim-pol domain"/>
    <property type="match status" value="1"/>
</dbReference>
<dbReference type="Proteomes" id="UP001501598">
    <property type="component" value="Unassembled WGS sequence"/>
</dbReference>
<evidence type="ECO:0000313" key="2">
    <source>
        <dbReference type="EMBL" id="GAA4554839.1"/>
    </source>
</evidence>
<keyword evidence="3" id="KW-1185">Reference proteome</keyword>
<evidence type="ECO:0000313" key="3">
    <source>
        <dbReference type="Proteomes" id="UP001501598"/>
    </source>
</evidence>
<dbReference type="InterPro" id="IPR015330">
    <property type="entry name" value="DNA_primase/pol_bifunc_N"/>
</dbReference>
<reference evidence="3" key="1">
    <citation type="journal article" date="2019" name="Int. J. Syst. Evol. Microbiol.">
        <title>The Global Catalogue of Microorganisms (GCM) 10K type strain sequencing project: providing services to taxonomists for standard genome sequencing and annotation.</title>
        <authorList>
            <consortium name="The Broad Institute Genomics Platform"/>
            <consortium name="The Broad Institute Genome Sequencing Center for Infectious Disease"/>
            <person name="Wu L."/>
            <person name="Ma J."/>
        </authorList>
    </citation>
    <scope>NUCLEOTIDE SEQUENCE [LARGE SCALE GENOMIC DNA]</scope>
    <source>
        <strain evidence="3">JCM 17906</strain>
    </source>
</reference>
<accession>A0ABP8RZB7</accession>
<feature type="domain" description="DNA primase/polymerase bifunctional N-terminal" evidence="1">
    <location>
        <begin position="14"/>
        <end position="180"/>
    </location>
</feature>
<name>A0ABP8RZB7_9PSEU</name>
<organism evidence="2 3">
    <name type="scientific">Pseudonocardia xishanensis</name>
    <dbReference type="NCBI Taxonomy" id="630995"/>
    <lineage>
        <taxon>Bacteria</taxon>
        <taxon>Bacillati</taxon>
        <taxon>Actinomycetota</taxon>
        <taxon>Actinomycetes</taxon>
        <taxon>Pseudonocardiales</taxon>
        <taxon>Pseudonocardiaceae</taxon>
        <taxon>Pseudonocardia</taxon>
    </lineage>
</organism>
<evidence type="ECO:0000259" key="1">
    <source>
        <dbReference type="SMART" id="SM00943"/>
    </source>
</evidence>
<comment type="caution">
    <text evidence="2">The sequence shown here is derived from an EMBL/GenBank/DDBJ whole genome shotgun (WGS) entry which is preliminary data.</text>
</comment>
<dbReference type="RefSeq" id="WP_345424405.1">
    <property type="nucleotide sequence ID" value="NZ_BAABGT010000086.1"/>
</dbReference>
<dbReference type="SMART" id="SM00943">
    <property type="entry name" value="Prim-Pol"/>
    <property type="match status" value="1"/>
</dbReference>
<dbReference type="CDD" id="cd04859">
    <property type="entry name" value="Prim_Pol"/>
    <property type="match status" value="1"/>
</dbReference>
<dbReference type="Pfam" id="PF09250">
    <property type="entry name" value="Prim-Pol"/>
    <property type="match status" value="1"/>
</dbReference>
<dbReference type="EMBL" id="BAABGT010000086">
    <property type="protein sequence ID" value="GAA4554839.1"/>
    <property type="molecule type" value="Genomic_DNA"/>
</dbReference>
<gene>
    <name evidence="2" type="ORF">GCM10023175_53800</name>
</gene>
<proteinExistence type="predicted"/>
<protein>
    <submittedName>
        <fullName evidence="2">Bifunctional DNA primase/polymerase</fullName>
    </submittedName>
</protein>